<keyword evidence="1" id="KW-0472">Membrane</keyword>
<reference evidence="2 3" key="1">
    <citation type="submission" date="2013-08" db="EMBL/GenBank/DDBJ databases">
        <title>The genome sequence of Knoellia sinensis.</title>
        <authorList>
            <person name="Zhu W."/>
            <person name="Wang G."/>
        </authorList>
    </citation>
    <scope>NUCLEOTIDE SEQUENCE [LARGE SCALE GENOMIC DNA]</scope>
    <source>
        <strain evidence="2 3">KCTC 19936</strain>
    </source>
</reference>
<keyword evidence="1" id="KW-1133">Transmembrane helix</keyword>
<dbReference type="STRING" id="1385520.N802_12375"/>
<feature type="transmembrane region" description="Helical" evidence="1">
    <location>
        <begin position="6"/>
        <end position="28"/>
    </location>
</feature>
<protein>
    <submittedName>
        <fullName evidence="2">Uncharacterized protein</fullName>
    </submittedName>
</protein>
<organism evidence="2 3">
    <name type="scientific">Knoellia sinensis KCTC 19936</name>
    <dbReference type="NCBI Taxonomy" id="1385520"/>
    <lineage>
        <taxon>Bacteria</taxon>
        <taxon>Bacillati</taxon>
        <taxon>Actinomycetota</taxon>
        <taxon>Actinomycetes</taxon>
        <taxon>Micrococcales</taxon>
        <taxon>Intrasporangiaceae</taxon>
        <taxon>Knoellia</taxon>
    </lineage>
</organism>
<feature type="transmembrane region" description="Helical" evidence="1">
    <location>
        <begin position="40"/>
        <end position="61"/>
    </location>
</feature>
<sequence length="108" mass="11135">MTAAEASFLLGPVGALLVVPTAMATLVLARPSRRAAWGGAALAAVVAACWLAYWVNWGWVFDYADALQPVPASLEVRQTRLSVATAVGTVGLALAAGITLARTRASAR</sequence>
<dbReference type="RefSeq" id="WP_035912247.1">
    <property type="nucleotide sequence ID" value="NZ_AVPJ01000002.1"/>
</dbReference>
<proteinExistence type="predicted"/>
<name>A0A0A0JB64_9MICO</name>
<accession>A0A0A0JB64</accession>
<evidence type="ECO:0000256" key="1">
    <source>
        <dbReference type="SAM" id="Phobius"/>
    </source>
</evidence>
<dbReference type="Proteomes" id="UP000030002">
    <property type="component" value="Unassembled WGS sequence"/>
</dbReference>
<dbReference type="AlphaFoldDB" id="A0A0A0JB64"/>
<gene>
    <name evidence="2" type="ORF">N802_12375</name>
</gene>
<comment type="caution">
    <text evidence="2">The sequence shown here is derived from an EMBL/GenBank/DDBJ whole genome shotgun (WGS) entry which is preliminary data.</text>
</comment>
<feature type="transmembrane region" description="Helical" evidence="1">
    <location>
        <begin position="81"/>
        <end position="101"/>
    </location>
</feature>
<evidence type="ECO:0000313" key="3">
    <source>
        <dbReference type="Proteomes" id="UP000030002"/>
    </source>
</evidence>
<dbReference type="EMBL" id="AVPJ01000002">
    <property type="protein sequence ID" value="KGN34393.1"/>
    <property type="molecule type" value="Genomic_DNA"/>
</dbReference>
<keyword evidence="1" id="KW-0812">Transmembrane</keyword>
<keyword evidence="3" id="KW-1185">Reference proteome</keyword>
<evidence type="ECO:0000313" key="2">
    <source>
        <dbReference type="EMBL" id="KGN34393.1"/>
    </source>
</evidence>